<keyword evidence="1" id="KW-0175">Coiled coil</keyword>
<sequence>MNEDQKIIELKKKINHEDFRRQEREIKEQKRQQKFAAPVKRKRKLNVVNFLFTVFLMYFAYTAFSQYQMLSDLNKEIDQKMLVKAEVEKKVNELKDDVAKMSNEEALLELVEKIARDQYKMVKPNETIYIDKNKNDNKLIRGIGFEKDLQD</sequence>
<protein>
    <submittedName>
        <fullName evidence="3">Cell division protein FtsB</fullName>
    </submittedName>
</protein>
<keyword evidence="2" id="KW-0812">Transmembrane</keyword>
<proteinExistence type="predicted"/>
<feature type="transmembrane region" description="Helical" evidence="2">
    <location>
        <begin position="47"/>
        <end position="64"/>
    </location>
</feature>
<dbReference type="Proteomes" id="UP000315343">
    <property type="component" value="Unassembled WGS sequence"/>
</dbReference>
<dbReference type="Pfam" id="PF04977">
    <property type="entry name" value="DivIC"/>
    <property type="match status" value="1"/>
</dbReference>
<dbReference type="RefSeq" id="WP_170226201.1">
    <property type="nucleotide sequence ID" value="NZ_JAYFNS010000001.1"/>
</dbReference>
<name>A0A562J943_9FIRM</name>
<feature type="coiled-coil region" evidence="1">
    <location>
        <begin position="70"/>
        <end position="104"/>
    </location>
</feature>
<evidence type="ECO:0000256" key="2">
    <source>
        <dbReference type="SAM" id="Phobius"/>
    </source>
</evidence>
<keyword evidence="2" id="KW-1133">Transmembrane helix</keyword>
<evidence type="ECO:0000256" key="1">
    <source>
        <dbReference type="SAM" id="Coils"/>
    </source>
</evidence>
<keyword evidence="3" id="KW-0132">Cell division</keyword>
<dbReference type="AlphaFoldDB" id="A0A562J943"/>
<reference evidence="3 4" key="1">
    <citation type="submission" date="2019-07" db="EMBL/GenBank/DDBJ databases">
        <title>Genomic Encyclopedia of Type Strains, Phase I: the one thousand microbial genomes (KMG-I) project.</title>
        <authorList>
            <person name="Kyrpides N."/>
        </authorList>
    </citation>
    <scope>NUCLEOTIDE SEQUENCE [LARGE SCALE GENOMIC DNA]</scope>
    <source>
        <strain evidence="3 4">DSM 13558</strain>
    </source>
</reference>
<evidence type="ECO:0000313" key="3">
    <source>
        <dbReference type="EMBL" id="TWH79465.1"/>
    </source>
</evidence>
<gene>
    <name evidence="3" type="ORF">LY60_02446</name>
</gene>
<dbReference type="InterPro" id="IPR007060">
    <property type="entry name" value="FtsL/DivIC"/>
</dbReference>
<dbReference type="EMBL" id="VLKH01000006">
    <property type="protein sequence ID" value="TWH79465.1"/>
    <property type="molecule type" value="Genomic_DNA"/>
</dbReference>
<keyword evidence="2" id="KW-0472">Membrane</keyword>
<dbReference type="GO" id="GO:0051301">
    <property type="term" value="P:cell division"/>
    <property type="evidence" value="ECO:0007669"/>
    <property type="project" value="UniProtKB-KW"/>
</dbReference>
<keyword evidence="3" id="KW-0131">Cell cycle</keyword>
<comment type="caution">
    <text evidence="3">The sequence shown here is derived from an EMBL/GenBank/DDBJ whole genome shotgun (WGS) entry which is preliminary data.</text>
</comment>
<evidence type="ECO:0000313" key="4">
    <source>
        <dbReference type="Proteomes" id="UP000315343"/>
    </source>
</evidence>
<organism evidence="3 4">
    <name type="scientific">Sedimentibacter saalensis</name>
    <dbReference type="NCBI Taxonomy" id="130788"/>
    <lineage>
        <taxon>Bacteria</taxon>
        <taxon>Bacillati</taxon>
        <taxon>Bacillota</taxon>
        <taxon>Tissierellia</taxon>
        <taxon>Sedimentibacter</taxon>
    </lineage>
</organism>
<keyword evidence="4" id="KW-1185">Reference proteome</keyword>
<accession>A0A562J943</accession>